<dbReference type="HOGENOM" id="CLU_012817_13_3_7"/>
<protein>
    <submittedName>
        <fullName evidence="3">Outer membrane efflux protein</fullName>
    </submittedName>
</protein>
<keyword evidence="2" id="KW-0564">Palmitate</keyword>
<keyword evidence="4" id="KW-1185">Reference proteome</keyword>
<dbReference type="InterPro" id="IPR010131">
    <property type="entry name" value="MdtP/NodT-like"/>
</dbReference>
<dbReference type="Gene3D" id="2.20.200.10">
    <property type="entry name" value="Outer membrane efflux proteins (OEP)"/>
    <property type="match status" value="1"/>
</dbReference>
<dbReference type="NCBIfam" id="TIGR01845">
    <property type="entry name" value="outer_NodT"/>
    <property type="match status" value="1"/>
</dbReference>
<keyword evidence="2" id="KW-0472">Membrane</keyword>
<dbReference type="GO" id="GO:0005886">
    <property type="term" value="C:plasma membrane"/>
    <property type="evidence" value="ECO:0007669"/>
    <property type="project" value="UniProtKB-SubCell"/>
</dbReference>
<dbReference type="AlphaFoldDB" id="A0LPJ6"/>
<dbReference type="SUPFAM" id="SSF56954">
    <property type="entry name" value="Outer membrane efflux proteins (OEP)"/>
    <property type="match status" value="1"/>
</dbReference>
<dbReference type="STRING" id="335543.Sfum_3678"/>
<comment type="similarity">
    <text evidence="1 2">Belongs to the outer membrane factor (OMF) (TC 1.B.17) family.</text>
</comment>
<dbReference type="Proteomes" id="UP000001784">
    <property type="component" value="Chromosome"/>
</dbReference>
<sequence length="469" mass="51112">MNGSLLVLLSLIVAFLSGCTMAPKYSRPEAPVPATWPSGPAYEDSQAVPGAPEASAIGWRDFFSDERLHKIIETALHNNLNLRLAALNVEMARAIYGIRRVELLPTLDGSASYVKSRVPADLSGKDHAVTADAYDVNLGIAAWEIDFFGRLRSLKDKALEEYLATEQARRSVQISLISDIARIYLLLGADRERLDLARSTVETQQTVYELVRRRHEVGLAPELDVRQAQTRVEAARVDEARYTRLVAEGENALNLLAGSPVASELLPADLSSIGSNLEISPGISSEVLLRRPDILQAESMLKAANANIGAARAAFFPRISLTTAFGTASGELAGLFKAGSSAWTFAPQIVMPIFDARTWWALKATKVDREIAVTEYQKTIQTAFREVADALALFGTVDDQLTAQQSLVDASAATYRLSNARYMKGIDNFLGVLDSQRSLYEAQQALIGTRLVRLTNQVRLYAVLGGGSD</sequence>
<evidence type="ECO:0000256" key="2">
    <source>
        <dbReference type="RuleBase" id="RU362097"/>
    </source>
</evidence>
<name>A0LPJ6_SYNFM</name>
<dbReference type="FunCoup" id="A0LPJ6">
    <property type="interactions" value="228"/>
</dbReference>
<keyword evidence="2" id="KW-1134">Transmembrane beta strand</keyword>
<gene>
    <name evidence="3" type="ordered locus">Sfum_3678</name>
</gene>
<dbReference type="InParanoid" id="A0LPJ6"/>
<dbReference type="InterPro" id="IPR003423">
    <property type="entry name" value="OMP_efflux"/>
</dbReference>
<evidence type="ECO:0000313" key="4">
    <source>
        <dbReference type="Proteomes" id="UP000001784"/>
    </source>
</evidence>
<evidence type="ECO:0000313" key="3">
    <source>
        <dbReference type="EMBL" id="ABK19348.1"/>
    </source>
</evidence>
<dbReference type="eggNOG" id="COG1538">
    <property type="taxonomic scope" value="Bacteria"/>
</dbReference>
<dbReference type="PANTHER" id="PTHR30203">
    <property type="entry name" value="OUTER MEMBRANE CATION EFFLUX PROTEIN"/>
    <property type="match status" value="1"/>
</dbReference>
<comment type="subcellular location">
    <subcellularLocation>
        <location evidence="2">Cell membrane</location>
        <topology evidence="2">Lipid-anchor</topology>
    </subcellularLocation>
</comment>
<dbReference type="Gene3D" id="1.20.1600.10">
    <property type="entry name" value="Outer membrane efflux proteins (OEP)"/>
    <property type="match status" value="1"/>
</dbReference>
<evidence type="ECO:0000256" key="1">
    <source>
        <dbReference type="ARBA" id="ARBA00007613"/>
    </source>
</evidence>
<proteinExistence type="inferred from homology"/>
<organism evidence="3 4">
    <name type="scientific">Syntrophobacter fumaroxidans (strain DSM 10017 / MPOB)</name>
    <dbReference type="NCBI Taxonomy" id="335543"/>
    <lineage>
        <taxon>Bacteria</taxon>
        <taxon>Pseudomonadati</taxon>
        <taxon>Thermodesulfobacteriota</taxon>
        <taxon>Syntrophobacteria</taxon>
        <taxon>Syntrophobacterales</taxon>
        <taxon>Syntrophobacteraceae</taxon>
        <taxon>Syntrophobacter</taxon>
    </lineage>
</organism>
<accession>A0LPJ6</accession>
<dbReference type="RefSeq" id="WP_011700473.1">
    <property type="nucleotide sequence ID" value="NC_008554.1"/>
</dbReference>
<dbReference type="EMBL" id="CP000478">
    <property type="protein sequence ID" value="ABK19348.1"/>
    <property type="molecule type" value="Genomic_DNA"/>
</dbReference>
<keyword evidence="2" id="KW-0812">Transmembrane</keyword>
<dbReference type="PANTHER" id="PTHR30203:SF32">
    <property type="entry name" value="CATION EFFLUX SYSTEM PROTEIN CUSC"/>
    <property type="match status" value="1"/>
</dbReference>
<keyword evidence="2" id="KW-0449">Lipoprotein</keyword>
<dbReference type="KEGG" id="sfu:Sfum_3678"/>
<dbReference type="OrthoDB" id="9783163at2"/>
<dbReference type="Pfam" id="PF02321">
    <property type="entry name" value="OEP"/>
    <property type="match status" value="2"/>
</dbReference>
<dbReference type="GO" id="GO:0015562">
    <property type="term" value="F:efflux transmembrane transporter activity"/>
    <property type="evidence" value="ECO:0007669"/>
    <property type="project" value="InterPro"/>
</dbReference>
<reference evidence="3 4" key="1">
    <citation type="submission" date="2006-10" db="EMBL/GenBank/DDBJ databases">
        <title>Complete sequence of Syntrophobacter fumaroxidans MPOB.</title>
        <authorList>
            <consortium name="US DOE Joint Genome Institute"/>
            <person name="Copeland A."/>
            <person name="Lucas S."/>
            <person name="Lapidus A."/>
            <person name="Barry K."/>
            <person name="Detter J.C."/>
            <person name="Glavina del Rio T."/>
            <person name="Hammon N."/>
            <person name="Israni S."/>
            <person name="Pitluck S."/>
            <person name="Goltsman E.G."/>
            <person name="Martinez M."/>
            <person name="Schmutz J."/>
            <person name="Larimer F."/>
            <person name="Land M."/>
            <person name="Hauser L."/>
            <person name="Kyrpides N."/>
            <person name="Kim E."/>
            <person name="Boone D.R."/>
            <person name="Brockman F."/>
            <person name="Culley D."/>
            <person name="Ferry J."/>
            <person name="Gunsalus R."/>
            <person name="McInerney M.J."/>
            <person name="Morrison M."/>
            <person name="Plugge C."/>
            <person name="Rohlin L."/>
            <person name="Scholten J."/>
            <person name="Sieber J."/>
            <person name="Stams A.J.M."/>
            <person name="Worm P."/>
            <person name="Henstra A.M."/>
            <person name="Richardson P."/>
        </authorList>
    </citation>
    <scope>NUCLEOTIDE SEQUENCE [LARGE SCALE GENOMIC DNA]</scope>
    <source>
        <strain evidence="4">DSM 10017 / MPOB</strain>
    </source>
</reference>